<dbReference type="InterPro" id="IPR036162">
    <property type="entry name" value="Resolvase-like_N_sf"/>
</dbReference>
<dbReference type="InterPro" id="IPR038109">
    <property type="entry name" value="DNA_bind_recomb_sf"/>
</dbReference>
<dbReference type="PROSITE" id="PS51737">
    <property type="entry name" value="RECOMBINASE_DNA_BIND"/>
    <property type="match status" value="1"/>
</dbReference>
<dbReference type="Pfam" id="PF00239">
    <property type="entry name" value="Resolvase"/>
    <property type="match status" value="1"/>
</dbReference>
<dbReference type="Pfam" id="PF13408">
    <property type="entry name" value="Zn_ribbon_recom"/>
    <property type="match status" value="1"/>
</dbReference>
<dbReference type="EMBL" id="JAURUO010000019">
    <property type="protein sequence ID" value="MDP9729697.1"/>
    <property type="molecule type" value="Genomic_DNA"/>
</dbReference>
<evidence type="ECO:0000259" key="2">
    <source>
        <dbReference type="PROSITE" id="PS51737"/>
    </source>
</evidence>
<keyword evidence="1" id="KW-0175">Coiled coil</keyword>
<feature type="coiled-coil region" evidence="1">
    <location>
        <begin position="410"/>
        <end position="489"/>
    </location>
</feature>
<name>A0ABT9LZL2_9BACL</name>
<keyword evidence="4" id="KW-1185">Reference proteome</keyword>
<dbReference type="InterPro" id="IPR025827">
    <property type="entry name" value="Zn_ribbon_recom_dom"/>
</dbReference>
<dbReference type="InterPro" id="IPR006119">
    <property type="entry name" value="Resolv_N"/>
</dbReference>
<dbReference type="CDD" id="cd00338">
    <property type="entry name" value="Ser_Recombinase"/>
    <property type="match status" value="1"/>
</dbReference>
<feature type="domain" description="Recombinase" evidence="2">
    <location>
        <begin position="188"/>
        <end position="320"/>
    </location>
</feature>
<dbReference type="InterPro" id="IPR011109">
    <property type="entry name" value="DNA_bind_recombinase_dom"/>
</dbReference>
<organism evidence="3 4">
    <name type="scientific">Alicyclobacillus tolerans</name>
    <dbReference type="NCBI Taxonomy" id="90970"/>
    <lineage>
        <taxon>Bacteria</taxon>
        <taxon>Bacillati</taxon>
        <taxon>Bacillota</taxon>
        <taxon>Bacilli</taxon>
        <taxon>Bacillales</taxon>
        <taxon>Alicyclobacillaceae</taxon>
        <taxon>Alicyclobacillus</taxon>
    </lineage>
</organism>
<evidence type="ECO:0000313" key="3">
    <source>
        <dbReference type="EMBL" id="MDP9729697.1"/>
    </source>
</evidence>
<dbReference type="Pfam" id="PF07508">
    <property type="entry name" value="Recombinase"/>
    <property type="match status" value="1"/>
</dbReference>
<dbReference type="InterPro" id="IPR050639">
    <property type="entry name" value="SSR_resolvase"/>
</dbReference>
<evidence type="ECO:0000256" key="1">
    <source>
        <dbReference type="SAM" id="Coils"/>
    </source>
</evidence>
<reference evidence="3 4" key="1">
    <citation type="submission" date="2023-07" db="EMBL/GenBank/DDBJ databases">
        <title>Genomic Encyclopedia of Type Strains, Phase IV (KMG-IV): sequencing the most valuable type-strain genomes for metagenomic binning, comparative biology and taxonomic classification.</title>
        <authorList>
            <person name="Goeker M."/>
        </authorList>
    </citation>
    <scope>NUCLEOTIDE SEQUENCE [LARGE SCALE GENOMIC DNA]</scope>
    <source>
        <strain evidence="3 4">DSM 25924</strain>
    </source>
</reference>
<protein>
    <submittedName>
        <fullName evidence="3">DNA invertase Pin-like site-specific DNA recombinase/DNA-binding transcriptional MerR regulator</fullName>
    </submittedName>
</protein>
<dbReference type="SMART" id="SM00857">
    <property type="entry name" value="Resolvase"/>
    <property type="match status" value="1"/>
</dbReference>
<accession>A0ABT9LZL2</accession>
<dbReference type="SUPFAM" id="SSF53041">
    <property type="entry name" value="Resolvase-like"/>
    <property type="match status" value="1"/>
</dbReference>
<evidence type="ECO:0000313" key="4">
    <source>
        <dbReference type="Proteomes" id="UP001229209"/>
    </source>
</evidence>
<dbReference type="PANTHER" id="PTHR30461:SF23">
    <property type="entry name" value="DNA RECOMBINASE-RELATED"/>
    <property type="match status" value="1"/>
</dbReference>
<dbReference type="PANTHER" id="PTHR30461">
    <property type="entry name" value="DNA-INVERTASE FROM LAMBDOID PROPHAGE"/>
    <property type="match status" value="1"/>
</dbReference>
<dbReference type="RefSeq" id="WP_306955516.1">
    <property type="nucleotide sequence ID" value="NZ_JAURUO010000019.1"/>
</dbReference>
<proteinExistence type="predicted"/>
<dbReference type="Gene3D" id="3.40.50.1390">
    <property type="entry name" value="Resolvase, N-terminal catalytic domain"/>
    <property type="match status" value="1"/>
</dbReference>
<gene>
    <name evidence="3" type="ORF">J2S04_002671</name>
</gene>
<sequence>MKKTELLFQFDPLDPKFLTEGIWETPCILPGVRRIFVLIRVSTSKESQNTSIVHQLEHARNYARQNNVQVVRIYVVRDSGLTMDTNKTFAKLMADALEGQCDLLYLHSLSRLSRRSAHLDQFVTKLVRKKIKVYAYLEQFDTKKRGWKKELLNWGFIYEHESLSSSDRQKGSKRAQELRGRYLGVEAPYGFEKDVNKGLRPATDGTAEVVKEMFAMLLAGTSPCQIARILTERGVPCPSVKLGRNTSGKWNDTSIRKILRNPVYRGDILGRRTEVEVPGEPTRLIIPEDERVVHKGIIEGIVDSDVFDAAQKILEERGRGKKGAVVDFTKPGTDFLADKLYCLDCGKPMTRVARNWGQIHYVCSTHVRKGGQCTGRHSIAKASLEQAIRTDVKSMVCQGVVLEGIGSALKAKSEQERAQTLKQIKSLQKQIERLQQRKVQIMANFYDRNIFDANEVEGDELKSDLAELLASTKAEIQEKQRKKQSLEEGLFSSSESMHVDYDRLLEERIDNLVRLLVTRIEIDVEGNVARIVYNCLPMVENTQAA</sequence>
<dbReference type="Gene3D" id="3.90.1750.20">
    <property type="entry name" value="Putative Large Serine Recombinase, Chain B, Domain 2"/>
    <property type="match status" value="1"/>
</dbReference>
<dbReference type="Proteomes" id="UP001229209">
    <property type="component" value="Unassembled WGS sequence"/>
</dbReference>
<comment type="caution">
    <text evidence="3">The sequence shown here is derived from an EMBL/GenBank/DDBJ whole genome shotgun (WGS) entry which is preliminary data.</text>
</comment>